<dbReference type="InterPro" id="IPR010852">
    <property type="entry name" value="ABATE"/>
</dbReference>
<dbReference type="PANTHER" id="PTHR35525:SF3">
    <property type="entry name" value="BLL6575 PROTEIN"/>
    <property type="match status" value="1"/>
</dbReference>
<dbReference type="AlphaFoldDB" id="A0A841I6I0"/>
<sequence>MAADAFADAPRFSFLGGQVCLDFANTVDWHASATPTDRLRSYPDLLAWGVQAGLLDEPAAMRLLEAAAHDPQQAMAALERAVALREALFRIFSAVASGHGAAPADLEHLGAARRLAALHERLLPHPDGGYRWAWEDSAALDRALWPVVRDATDLLTSAALRRVRRCQSEDGCGWLFVDSSPSGRRRWCSMQDCGNRAKARRHRQRAKEPGSPGQPP</sequence>
<keyword evidence="4" id="KW-1185">Reference proteome</keyword>
<dbReference type="SUPFAM" id="SSF160904">
    <property type="entry name" value="Jann2411-like"/>
    <property type="match status" value="1"/>
</dbReference>
<accession>A0A841I6I0</accession>
<name>A0A841I6I0_9DEIO</name>
<dbReference type="Gene3D" id="1.10.3300.10">
    <property type="entry name" value="Jann2411-like domain"/>
    <property type="match status" value="1"/>
</dbReference>
<proteinExistence type="predicted"/>
<protein>
    <submittedName>
        <fullName evidence="3">Putative RNA-binding Zn ribbon-like protein</fullName>
    </submittedName>
</protein>
<dbReference type="InterPro" id="IPR023286">
    <property type="entry name" value="ABATE_dom_sf"/>
</dbReference>
<dbReference type="Pfam" id="PF11706">
    <property type="entry name" value="zf-CGNR"/>
    <property type="match status" value="1"/>
</dbReference>
<dbReference type="Proteomes" id="UP000569951">
    <property type="component" value="Unassembled WGS sequence"/>
</dbReference>
<evidence type="ECO:0000313" key="4">
    <source>
        <dbReference type="Proteomes" id="UP000569951"/>
    </source>
</evidence>
<dbReference type="RefSeq" id="WP_183988599.1">
    <property type="nucleotide sequence ID" value="NZ_JACHHG010000016.1"/>
</dbReference>
<dbReference type="EMBL" id="JACHHG010000016">
    <property type="protein sequence ID" value="MBB6099859.1"/>
    <property type="molecule type" value="Genomic_DNA"/>
</dbReference>
<feature type="region of interest" description="Disordered" evidence="1">
    <location>
        <begin position="194"/>
        <end position="216"/>
    </location>
</feature>
<evidence type="ECO:0000259" key="2">
    <source>
        <dbReference type="Pfam" id="PF11706"/>
    </source>
</evidence>
<organism evidence="3 4">
    <name type="scientific">Deinobacterium chartae</name>
    <dbReference type="NCBI Taxonomy" id="521158"/>
    <lineage>
        <taxon>Bacteria</taxon>
        <taxon>Thermotogati</taxon>
        <taxon>Deinococcota</taxon>
        <taxon>Deinococci</taxon>
        <taxon>Deinococcales</taxon>
        <taxon>Deinococcaceae</taxon>
        <taxon>Deinobacterium</taxon>
    </lineage>
</organism>
<evidence type="ECO:0000313" key="3">
    <source>
        <dbReference type="EMBL" id="MBB6099859.1"/>
    </source>
</evidence>
<gene>
    <name evidence="3" type="ORF">HNR42_003319</name>
</gene>
<evidence type="ECO:0000256" key="1">
    <source>
        <dbReference type="SAM" id="MobiDB-lite"/>
    </source>
</evidence>
<dbReference type="Pfam" id="PF07336">
    <property type="entry name" value="ABATE"/>
    <property type="match status" value="1"/>
</dbReference>
<dbReference type="InterPro" id="IPR021005">
    <property type="entry name" value="Znf_CGNR"/>
</dbReference>
<reference evidence="3 4" key="1">
    <citation type="submission" date="2020-08" db="EMBL/GenBank/DDBJ databases">
        <title>Genomic Encyclopedia of Type Strains, Phase IV (KMG-IV): sequencing the most valuable type-strain genomes for metagenomic binning, comparative biology and taxonomic classification.</title>
        <authorList>
            <person name="Goeker M."/>
        </authorList>
    </citation>
    <scope>NUCLEOTIDE SEQUENCE [LARGE SCALE GENOMIC DNA]</scope>
    <source>
        <strain evidence="3 4">DSM 21458</strain>
    </source>
</reference>
<dbReference type="PANTHER" id="PTHR35525">
    <property type="entry name" value="BLL6575 PROTEIN"/>
    <property type="match status" value="1"/>
</dbReference>
<feature type="domain" description="Zinc finger CGNR" evidence="2">
    <location>
        <begin position="162"/>
        <end position="205"/>
    </location>
</feature>
<comment type="caution">
    <text evidence="3">The sequence shown here is derived from an EMBL/GenBank/DDBJ whole genome shotgun (WGS) entry which is preliminary data.</text>
</comment>